<evidence type="ECO:0000256" key="6">
    <source>
        <dbReference type="SAM" id="MobiDB-lite"/>
    </source>
</evidence>
<dbReference type="Gene3D" id="4.10.1000.10">
    <property type="entry name" value="Zinc finger, CCCH-type"/>
    <property type="match status" value="1"/>
</dbReference>
<feature type="region of interest" description="Disordered" evidence="6">
    <location>
        <begin position="311"/>
        <end position="360"/>
    </location>
</feature>
<dbReference type="InterPro" id="IPR045877">
    <property type="entry name" value="ZFP36-like"/>
</dbReference>
<keyword evidence="4 5" id="KW-0862">Zinc</keyword>
<feature type="region of interest" description="Disordered" evidence="6">
    <location>
        <begin position="270"/>
        <end position="298"/>
    </location>
</feature>
<dbReference type="PANTHER" id="PTHR12547:SF18">
    <property type="entry name" value="PROTEIN TIS11"/>
    <property type="match status" value="1"/>
</dbReference>
<evidence type="ECO:0000259" key="7">
    <source>
        <dbReference type="PROSITE" id="PS50103"/>
    </source>
</evidence>
<keyword evidence="1 5" id="KW-0479">Metal-binding</keyword>
<reference evidence="8" key="1">
    <citation type="submission" date="2020-11" db="EMBL/GenBank/DDBJ databases">
        <authorList>
            <consortium name="DOE Joint Genome Institute"/>
            <person name="Ahrendt S."/>
            <person name="Riley R."/>
            <person name="Andreopoulos W."/>
            <person name="Labutti K."/>
            <person name="Pangilinan J."/>
            <person name="Ruiz-Duenas F.J."/>
            <person name="Barrasa J.M."/>
            <person name="Sanchez-Garcia M."/>
            <person name="Camarero S."/>
            <person name="Miyauchi S."/>
            <person name="Serrano A."/>
            <person name="Linde D."/>
            <person name="Babiker R."/>
            <person name="Drula E."/>
            <person name="Ayuso-Fernandez I."/>
            <person name="Pacheco R."/>
            <person name="Padilla G."/>
            <person name="Ferreira P."/>
            <person name="Barriuso J."/>
            <person name="Kellner H."/>
            <person name="Castanera R."/>
            <person name="Alfaro M."/>
            <person name="Ramirez L."/>
            <person name="Pisabarro A.G."/>
            <person name="Kuo A."/>
            <person name="Tritt A."/>
            <person name="Lipzen A."/>
            <person name="He G."/>
            <person name="Yan M."/>
            <person name="Ng V."/>
            <person name="Cullen D."/>
            <person name="Martin F."/>
            <person name="Rosso M.-N."/>
            <person name="Henrissat B."/>
            <person name="Hibbett D."/>
            <person name="Martinez A.T."/>
            <person name="Grigoriev I.V."/>
        </authorList>
    </citation>
    <scope>NUCLEOTIDE SEQUENCE</scope>
    <source>
        <strain evidence="8">CIRM-BRFM 674</strain>
    </source>
</reference>
<protein>
    <recommendedName>
        <fullName evidence="7">C3H1-type domain-containing protein</fullName>
    </recommendedName>
</protein>
<feature type="zinc finger region" description="C3H1-type" evidence="5">
    <location>
        <begin position="244"/>
        <end position="272"/>
    </location>
</feature>
<evidence type="ECO:0000256" key="3">
    <source>
        <dbReference type="ARBA" id="ARBA00022771"/>
    </source>
</evidence>
<evidence type="ECO:0000256" key="5">
    <source>
        <dbReference type="PROSITE-ProRule" id="PRU00723"/>
    </source>
</evidence>
<dbReference type="InterPro" id="IPR041367">
    <property type="entry name" value="Znf-CCCH_4"/>
</dbReference>
<evidence type="ECO:0000256" key="1">
    <source>
        <dbReference type="ARBA" id="ARBA00022723"/>
    </source>
</evidence>
<gene>
    <name evidence="8" type="ORF">BDN70DRAFT_303662</name>
</gene>
<dbReference type="InterPro" id="IPR036855">
    <property type="entry name" value="Znf_CCCH_sf"/>
</dbReference>
<dbReference type="Gene3D" id="3.30.1370.210">
    <property type="match status" value="1"/>
</dbReference>
<feature type="compositionally biased region" description="Low complexity" evidence="6">
    <location>
        <begin position="127"/>
        <end position="154"/>
    </location>
</feature>
<keyword evidence="3 5" id="KW-0863">Zinc-finger</keyword>
<name>A0A9P5ZB58_9AGAR</name>
<feature type="zinc finger region" description="C3H1-type" evidence="5">
    <location>
        <begin position="44"/>
        <end position="71"/>
    </location>
</feature>
<dbReference type="Pfam" id="PF18044">
    <property type="entry name" value="zf-CCCH_4"/>
    <property type="match status" value="1"/>
</dbReference>
<dbReference type="SMART" id="SM00356">
    <property type="entry name" value="ZnF_C3H1"/>
    <property type="match status" value="3"/>
</dbReference>
<accession>A0A9P5ZB58</accession>
<evidence type="ECO:0000313" key="8">
    <source>
        <dbReference type="EMBL" id="KAF9483495.1"/>
    </source>
</evidence>
<dbReference type="GO" id="GO:0008270">
    <property type="term" value="F:zinc ion binding"/>
    <property type="evidence" value="ECO:0007669"/>
    <property type="project" value="UniProtKB-KW"/>
</dbReference>
<feature type="compositionally biased region" description="Low complexity" evidence="6">
    <location>
        <begin position="274"/>
        <end position="287"/>
    </location>
</feature>
<keyword evidence="9" id="KW-1185">Reference proteome</keyword>
<proteinExistence type="predicted"/>
<feature type="zinc finger region" description="C3H1-type" evidence="5">
    <location>
        <begin position="10"/>
        <end position="38"/>
    </location>
</feature>
<sequence length="377" mass="41395">MSRRSQSQKKRHTKPCKFFQMNTCPHSAEVCDFAHVLASPLGVDPTATMCRYYYSGHCVNGAACKYRHETEASYPLEPRAPTDSVHDWAAMTASEAAYPDGLPVYRNFNPPYVQRWAPIPYSPPTPFSSQSPESLIFSPSSRSRDSIQSLSTSNTSLDSDDVVIVTDDPQYDEHSHSHQSQVCVADDSPIVHVPPFHAPPLVYVNTHPSMLGYDYAYGMALKSPPPVKPRLGVSKSSLKQKALKFKTKPCKFFPTEKGCPNGSACTFIHDENRSGSSSPECSPTSTTAEKEESSRKNFVPIPWRVIGGGVLVGVPQKDDDEQPSTDTSSPRSSKPVNISLPPLRIVTRQRSNSIPSTPSITQVKVEHLFSAESPGVL</sequence>
<dbReference type="PROSITE" id="PS50103">
    <property type="entry name" value="ZF_C3H1"/>
    <property type="match status" value="3"/>
</dbReference>
<organism evidence="8 9">
    <name type="scientific">Pholiota conissans</name>
    <dbReference type="NCBI Taxonomy" id="109636"/>
    <lineage>
        <taxon>Eukaryota</taxon>
        <taxon>Fungi</taxon>
        <taxon>Dikarya</taxon>
        <taxon>Basidiomycota</taxon>
        <taxon>Agaricomycotina</taxon>
        <taxon>Agaricomycetes</taxon>
        <taxon>Agaricomycetidae</taxon>
        <taxon>Agaricales</taxon>
        <taxon>Agaricineae</taxon>
        <taxon>Strophariaceae</taxon>
        <taxon>Pholiota</taxon>
    </lineage>
</organism>
<dbReference type="EMBL" id="MU155153">
    <property type="protein sequence ID" value="KAF9483495.1"/>
    <property type="molecule type" value="Genomic_DNA"/>
</dbReference>
<keyword evidence="2" id="KW-0677">Repeat</keyword>
<dbReference type="GO" id="GO:0003729">
    <property type="term" value="F:mRNA binding"/>
    <property type="evidence" value="ECO:0007669"/>
    <property type="project" value="InterPro"/>
</dbReference>
<evidence type="ECO:0000313" key="9">
    <source>
        <dbReference type="Proteomes" id="UP000807469"/>
    </source>
</evidence>
<dbReference type="SUPFAM" id="SSF90229">
    <property type="entry name" value="CCCH zinc finger"/>
    <property type="match status" value="2"/>
</dbReference>
<feature type="domain" description="C3H1-type" evidence="7">
    <location>
        <begin position="244"/>
        <end position="272"/>
    </location>
</feature>
<feature type="region of interest" description="Disordered" evidence="6">
    <location>
        <begin position="124"/>
        <end position="154"/>
    </location>
</feature>
<dbReference type="Proteomes" id="UP000807469">
    <property type="component" value="Unassembled WGS sequence"/>
</dbReference>
<dbReference type="PANTHER" id="PTHR12547">
    <property type="entry name" value="CCCH ZINC FINGER/TIS11-RELATED"/>
    <property type="match status" value="1"/>
</dbReference>
<dbReference type="InterPro" id="IPR000571">
    <property type="entry name" value="Znf_CCCH"/>
</dbReference>
<dbReference type="OrthoDB" id="411372at2759"/>
<feature type="compositionally biased region" description="Polar residues" evidence="6">
    <location>
        <begin position="348"/>
        <end position="360"/>
    </location>
</feature>
<dbReference type="AlphaFoldDB" id="A0A9P5ZB58"/>
<comment type="caution">
    <text evidence="8">The sequence shown here is derived from an EMBL/GenBank/DDBJ whole genome shotgun (WGS) entry which is preliminary data.</text>
</comment>
<evidence type="ECO:0000256" key="2">
    <source>
        <dbReference type="ARBA" id="ARBA00022737"/>
    </source>
</evidence>
<feature type="compositionally biased region" description="Polar residues" evidence="6">
    <location>
        <begin position="324"/>
        <end position="336"/>
    </location>
</feature>
<evidence type="ECO:0000256" key="4">
    <source>
        <dbReference type="ARBA" id="ARBA00022833"/>
    </source>
</evidence>
<feature type="domain" description="C3H1-type" evidence="7">
    <location>
        <begin position="44"/>
        <end position="71"/>
    </location>
</feature>
<feature type="domain" description="C3H1-type" evidence="7">
    <location>
        <begin position="10"/>
        <end position="38"/>
    </location>
</feature>